<dbReference type="Pfam" id="PF02738">
    <property type="entry name" value="MoCoBD_1"/>
    <property type="match status" value="1"/>
</dbReference>
<dbReference type="RefSeq" id="WP_201692841.1">
    <property type="nucleotide sequence ID" value="NZ_JAEQND010000016.1"/>
</dbReference>
<dbReference type="InterPro" id="IPR000674">
    <property type="entry name" value="Ald_Oxase/Xan_DH_a/b"/>
</dbReference>
<dbReference type="Proteomes" id="UP000622707">
    <property type="component" value="Unassembled WGS sequence"/>
</dbReference>
<proteinExistence type="predicted"/>
<dbReference type="EMBL" id="JAEQND010000016">
    <property type="protein sequence ID" value="MBL0428209.1"/>
    <property type="molecule type" value="Genomic_DNA"/>
</dbReference>
<dbReference type="SUPFAM" id="SSF54665">
    <property type="entry name" value="CO dehydrogenase molybdoprotein N-domain-like"/>
    <property type="match status" value="1"/>
</dbReference>
<sequence length="739" mass="80146">MDMNQPAPPNALDENAHGWIGKDLDRVDGRLKATGTAPYAYEVKEAGPAAYGWIVEATIGKGRVREVDTGEAERMPGVLLVLTHRNAPQQAGFTLEAQDRFSRPWPELDDDEVAYYGEPVAFVVAEMLEQARAAALAVRVTYEPAEAAFDLHAQLDALEKPDDEGKPDSALGDFDTAFAAADVRIDATYTTPFHIHAQMEPHAALAWWEDERLVVHCSTQMLESAQRRVAATLQLPLEKVRMVSRYIGGGFGGKLPVWSDVVLSALAARELQRPVKTAMTRQQMFHLTSHRTATIQRLRLGAGRDGVLQAIGHEAYSHSARFDDFFETAANQTRSLYAAPHRMTRHRVARLDLPLADSCRAPGEAVGMLALECAMDELAHALGLDPVELRLRNEPKEDPEKHVPYSTRQLVQCLREGARRFGWDRRNPQPGAVREGRWRIGLGMCATTRSNMLREGKCHVRLDESGTLHARMAMTDIGTGTYTVLTQIAAEMLGLPPERVRIALGDSDFPPTPGSGGSFGAATSGSALYDACEKLRAKLAHSAGIDPAQARFGDGRITGGGKTATLAVLARDGGVEADGEIEPGEMAQKYSHQAYGAQFAEVAVDGDSGEVRLRRLLGVFAAGRILNPKTARSQVLGGMVWGVGNALHEEAVLDTRHGFFANHDLAEYHVAAHADIPEIEVVFLPEIDDKANPLKIKGIGELGICGAGAAVANAIFNATGVRVRDYPITLDKILAGLEP</sequence>
<dbReference type="Pfam" id="PF01315">
    <property type="entry name" value="Ald_Xan_dh_C"/>
    <property type="match status" value="1"/>
</dbReference>
<dbReference type="Pfam" id="PF20256">
    <property type="entry name" value="MoCoBD_2"/>
    <property type="match status" value="1"/>
</dbReference>
<dbReference type="PANTHER" id="PTHR11908:SF123">
    <property type="entry name" value="ALDEHYDE OXIDOREDUCTASE MOLYBDENUM-BINDING SUBUNIT PAOC"/>
    <property type="match status" value="1"/>
</dbReference>
<reference evidence="2 3" key="1">
    <citation type="journal article" date="2017" name="Int. J. Syst. Evol. Microbiol.">
        <title>Ramlibacter alkalitolerans sp. nov., alkali-tolerant bacterium isolated from soil of ginseng.</title>
        <authorList>
            <person name="Lee D.H."/>
            <person name="Cha C.J."/>
        </authorList>
    </citation>
    <scope>NUCLEOTIDE SEQUENCE [LARGE SCALE GENOMIC DNA]</scope>
    <source>
        <strain evidence="2 3">KACC 19305</strain>
    </source>
</reference>
<keyword evidence="3" id="KW-1185">Reference proteome</keyword>
<accession>A0ABS1JV61</accession>
<evidence type="ECO:0000313" key="2">
    <source>
        <dbReference type="EMBL" id="MBL0428209.1"/>
    </source>
</evidence>
<dbReference type="InterPro" id="IPR036856">
    <property type="entry name" value="Ald_Oxase/Xan_DH_a/b_sf"/>
</dbReference>
<dbReference type="SMART" id="SM01008">
    <property type="entry name" value="Ald_Xan_dh_C"/>
    <property type="match status" value="1"/>
</dbReference>
<dbReference type="Gene3D" id="3.90.1170.50">
    <property type="entry name" value="Aldehyde oxidase/xanthine dehydrogenase, a/b hammerhead"/>
    <property type="match status" value="1"/>
</dbReference>
<protein>
    <submittedName>
        <fullName evidence="2">Xanthine dehydrogenase family protein molybdopterin-binding subunit</fullName>
    </submittedName>
</protein>
<dbReference type="PANTHER" id="PTHR11908">
    <property type="entry name" value="XANTHINE DEHYDROGENASE"/>
    <property type="match status" value="1"/>
</dbReference>
<dbReference type="InterPro" id="IPR008274">
    <property type="entry name" value="AldOxase/xan_DH_MoCoBD1"/>
</dbReference>
<name>A0ABS1JV61_9BURK</name>
<comment type="caution">
    <text evidence="2">The sequence shown here is derived from an EMBL/GenBank/DDBJ whole genome shotgun (WGS) entry which is preliminary data.</text>
</comment>
<dbReference type="SUPFAM" id="SSF56003">
    <property type="entry name" value="Molybdenum cofactor-binding domain"/>
    <property type="match status" value="1"/>
</dbReference>
<evidence type="ECO:0000259" key="1">
    <source>
        <dbReference type="SMART" id="SM01008"/>
    </source>
</evidence>
<dbReference type="Gene3D" id="3.30.365.10">
    <property type="entry name" value="Aldehyde oxidase/xanthine dehydrogenase, molybdopterin binding domain"/>
    <property type="match status" value="4"/>
</dbReference>
<evidence type="ECO:0000313" key="3">
    <source>
        <dbReference type="Proteomes" id="UP000622707"/>
    </source>
</evidence>
<organism evidence="2 3">
    <name type="scientific">Ramlibacter alkalitolerans</name>
    <dbReference type="NCBI Taxonomy" id="2039631"/>
    <lineage>
        <taxon>Bacteria</taxon>
        <taxon>Pseudomonadati</taxon>
        <taxon>Pseudomonadota</taxon>
        <taxon>Betaproteobacteria</taxon>
        <taxon>Burkholderiales</taxon>
        <taxon>Comamonadaceae</taxon>
        <taxon>Ramlibacter</taxon>
    </lineage>
</organism>
<feature type="domain" description="Aldehyde oxidase/xanthine dehydrogenase a/b hammerhead" evidence="1">
    <location>
        <begin position="34"/>
        <end position="146"/>
    </location>
</feature>
<gene>
    <name evidence="2" type="ORF">JI746_24105</name>
</gene>
<dbReference type="InterPro" id="IPR046867">
    <property type="entry name" value="AldOxase/xan_DH_MoCoBD2"/>
</dbReference>
<dbReference type="InterPro" id="IPR016208">
    <property type="entry name" value="Ald_Oxase/xanthine_DH-like"/>
</dbReference>
<dbReference type="InterPro" id="IPR037165">
    <property type="entry name" value="AldOxase/xan_DH_Mopterin-bd_sf"/>
</dbReference>